<sequence>MNTELVARTGLLPELPAQTAPVATRAAHPADVLEAAVERVLTAVRPSNLADPQSGTHHAEESLRDALRRTEAGANPALGQAVACAEAAAEHLRYAELQEARLLLVAARGQLVRSHTGRS</sequence>
<keyword evidence="3" id="KW-1185">Reference proteome</keyword>
<dbReference type="Proteomes" id="UP000325787">
    <property type="component" value="Chromosome"/>
</dbReference>
<gene>
    <name evidence="2" type="ORF">EKG83_35290</name>
</gene>
<name>A0A5Q0H818_SACSY</name>
<dbReference type="AlphaFoldDB" id="A0A5Q0H818"/>
<evidence type="ECO:0000256" key="1">
    <source>
        <dbReference type="SAM" id="MobiDB-lite"/>
    </source>
</evidence>
<proteinExistence type="predicted"/>
<dbReference type="EMBL" id="CP034550">
    <property type="protein sequence ID" value="QFZ21980.1"/>
    <property type="molecule type" value="Genomic_DNA"/>
</dbReference>
<dbReference type="KEGG" id="ssyi:EKG83_35290"/>
<organism evidence="2 3">
    <name type="scientific">Saccharothrix syringae</name>
    <name type="common">Nocardiopsis syringae</name>
    <dbReference type="NCBI Taxonomy" id="103733"/>
    <lineage>
        <taxon>Bacteria</taxon>
        <taxon>Bacillati</taxon>
        <taxon>Actinomycetota</taxon>
        <taxon>Actinomycetes</taxon>
        <taxon>Pseudonocardiales</taxon>
        <taxon>Pseudonocardiaceae</taxon>
        <taxon>Saccharothrix</taxon>
    </lineage>
</organism>
<evidence type="ECO:0000313" key="3">
    <source>
        <dbReference type="Proteomes" id="UP000325787"/>
    </source>
</evidence>
<evidence type="ECO:0000313" key="2">
    <source>
        <dbReference type="EMBL" id="QFZ21980.1"/>
    </source>
</evidence>
<reference evidence="3" key="1">
    <citation type="journal article" date="2021" name="Curr. Microbiol.">
        <title>Complete genome of nocamycin-producing strain Saccharothrix syringae NRRL B-16468 reveals the biosynthetic potential for secondary metabolites.</title>
        <authorList>
            <person name="Mo X."/>
            <person name="Yang S."/>
        </authorList>
    </citation>
    <scope>NUCLEOTIDE SEQUENCE [LARGE SCALE GENOMIC DNA]</scope>
    <source>
        <strain evidence="3">ATCC 51364 / DSM 43886 / JCM 6844 / KCTC 9398 / NBRC 14523 / NRRL B-16468 / INA 2240</strain>
    </source>
</reference>
<dbReference type="OrthoDB" id="3695109at2"/>
<accession>A0A5Q0H818</accession>
<dbReference type="RefSeq" id="WP_033433366.1">
    <property type="nucleotide sequence ID" value="NZ_CP034550.1"/>
</dbReference>
<protein>
    <submittedName>
        <fullName evidence="2">Uncharacterized protein</fullName>
    </submittedName>
</protein>
<feature type="region of interest" description="Disordered" evidence="1">
    <location>
        <begin position="44"/>
        <end position="63"/>
    </location>
</feature>